<dbReference type="OrthoDB" id="9833929at2"/>
<accession>A0A1S8CZT4</accession>
<keyword evidence="3" id="KW-1185">Reference proteome</keyword>
<proteinExistence type="predicted"/>
<name>A0A1S8CZT4_9GAMM</name>
<organism evidence="2 3">
    <name type="scientific">Alkanindiges hydrocarboniclasticus</name>
    <dbReference type="NCBI Taxonomy" id="1907941"/>
    <lineage>
        <taxon>Bacteria</taxon>
        <taxon>Pseudomonadati</taxon>
        <taxon>Pseudomonadota</taxon>
        <taxon>Gammaproteobacteria</taxon>
        <taxon>Moraxellales</taxon>
        <taxon>Moraxellaceae</taxon>
        <taxon>Alkanindiges</taxon>
    </lineage>
</organism>
<comment type="caution">
    <text evidence="2">The sequence shown here is derived from an EMBL/GenBank/DDBJ whole genome shotgun (WGS) entry which is preliminary data.</text>
</comment>
<dbReference type="AlphaFoldDB" id="A0A1S8CZT4"/>
<protein>
    <submittedName>
        <fullName evidence="2">Uncharacterized protein</fullName>
    </submittedName>
</protein>
<feature type="region of interest" description="Disordered" evidence="1">
    <location>
        <begin position="1"/>
        <end position="29"/>
    </location>
</feature>
<sequence>MTYYPSVKESPTRTYPSFSQHSTQKNQPSIVRLNAPSSLADLANHILRQENPDQVTVYLSSRFGKQAVSQFQAEQGLGSAIQQFPCLGLTVLYENNRPRVISFKKQFLRQYHQVLNSKTDILAQLRQQGIGFINLGSVVITTLSLTTDAITHHASNNGAVMCSYFFKPIDQQLILEETIYHDLLNR</sequence>
<dbReference type="STRING" id="1907941.BKE30_00530"/>
<gene>
    <name evidence="2" type="ORF">BKE30_00530</name>
</gene>
<dbReference type="Proteomes" id="UP000192132">
    <property type="component" value="Unassembled WGS sequence"/>
</dbReference>
<feature type="compositionally biased region" description="Polar residues" evidence="1">
    <location>
        <begin position="12"/>
        <end position="29"/>
    </location>
</feature>
<reference evidence="2 3" key="1">
    <citation type="submission" date="2016-10" db="EMBL/GenBank/DDBJ databases">
        <title>Draft Genome sequence of Alkanindiges sp. strain H1.</title>
        <authorList>
            <person name="Subhash Y."/>
            <person name="Lee S."/>
        </authorList>
    </citation>
    <scope>NUCLEOTIDE SEQUENCE [LARGE SCALE GENOMIC DNA]</scope>
    <source>
        <strain evidence="2 3">H1</strain>
    </source>
</reference>
<evidence type="ECO:0000313" key="3">
    <source>
        <dbReference type="Proteomes" id="UP000192132"/>
    </source>
</evidence>
<dbReference type="RefSeq" id="WP_076876712.1">
    <property type="nucleotide sequence ID" value="NZ_MLCN01000001.1"/>
</dbReference>
<evidence type="ECO:0000256" key="1">
    <source>
        <dbReference type="SAM" id="MobiDB-lite"/>
    </source>
</evidence>
<evidence type="ECO:0000313" key="2">
    <source>
        <dbReference type="EMBL" id="ONG42325.1"/>
    </source>
</evidence>
<dbReference type="EMBL" id="MLCN01000001">
    <property type="protein sequence ID" value="ONG42325.1"/>
    <property type="molecule type" value="Genomic_DNA"/>
</dbReference>